<evidence type="ECO:0000313" key="2">
    <source>
        <dbReference type="Proteomes" id="UP000634919"/>
    </source>
</evidence>
<sequence>MTCALRANHVNLVNVKEQIQHTFSQRSGADTTAFSLLIYPWASASSTQLSISAVLVCEAPSKGATGPHRIHAWRELLGKLEFVLWQAVEQGQKKDP</sequence>
<reference evidence="1 2" key="1">
    <citation type="submission" date="2020-08" db="EMBL/GenBank/DDBJ databases">
        <title>A Genomic Blueprint of the Chicken Gut Microbiome.</title>
        <authorList>
            <person name="Gilroy R."/>
            <person name="Ravi A."/>
            <person name="Getino M."/>
            <person name="Pursley I."/>
            <person name="Horton D.L."/>
            <person name="Alikhan N.-F."/>
            <person name="Baker D."/>
            <person name="Gharbi K."/>
            <person name="Hall N."/>
            <person name="Watson M."/>
            <person name="Adriaenssens E.M."/>
            <person name="Foster-Nyarko E."/>
            <person name="Jarju S."/>
            <person name="Secka A."/>
            <person name="Antonio M."/>
            <person name="Oren A."/>
            <person name="Chaudhuri R."/>
            <person name="La Ragione R.M."/>
            <person name="Hildebrand F."/>
            <person name="Pallen M.J."/>
        </authorList>
    </citation>
    <scope>NUCLEOTIDE SEQUENCE [LARGE SCALE GENOMIC DNA]</scope>
    <source>
        <strain evidence="1 2">Sa2CVA6</strain>
    </source>
</reference>
<dbReference type="Proteomes" id="UP000634919">
    <property type="component" value="Unassembled WGS sequence"/>
</dbReference>
<protein>
    <submittedName>
        <fullName evidence="1">Uncharacterized protein</fullName>
    </submittedName>
</protein>
<comment type="caution">
    <text evidence="1">The sequence shown here is derived from an EMBL/GenBank/DDBJ whole genome shotgun (WGS) entry which is preliminary data.</text>
</comment>
<keyword evidence="2" id="KW-1185">Reference proteome</keyword>
<evidence type="ECO:0000313" key="1">
    <source>
        <dbReference type="EMBL" id="MBD7962316.1"/>
    </source>
</evidence>
<dbReference type="RefSeq" id="WP_191724725.1">
    <property type="nucleotide sequence ID" value="NZ_JACSQK010000011.1"/>
</dbReference>
<dbReference type="EMBL" id="JACSQK010000011">
    <property type="protein sequence ID" value="MBD7962316.1"/>
    <property type="molecule type" value="Genomic_DNA"/>
</dbReference>
<name>A0ABR8SFQ7_9BURK</name>
<organism evidence="1 2">
    <name type="scientific">Comamonas avium</name>
    <dbReference type="NCBI Taxonomy" id="2762231"/>
    <lineage>
        <taxon>Bacteria</taxon>
        <taxon>Pseudomonadati</taxon>
        <taxon>Pseudomonadota</taxon>
        <taxon>Betaproteobacteria</taxon>
        <taxon>Burkholderiales</taxon>
        <taxon>Comamonadaceae</taxon>
        <taxon>Comamonas</taxon>
    </lineage>
</organism>
<accession>A0ABR8SFQ7</accession>
<proteinExistence type="predicted"/>
<gene>
    <name evidence="1" type="ORF">H9646_17750</name>
</gene>